<dbReference type="Pfam" id="PF06305">
    <property type="entry name" value="LapA_dom"/>
    <property type="match status" value="1"/>
</dbReference>
<evidence type="ECO:0000259" key="6">
    <source>
        <dbReference type="Pfam" id="PF06305"/>
    </source>
</evidence>
<evidence type="ECO:0000256" key="4">
    <source>
        <dbReference type="ARBA" id="ARBA00023136"/>
    </source>
</evidence>
<dbReference type="InterPro" id="IPR032906">
    <property type="entry name" value="LapA"/>
</dbReference>
<proteinExistence type="inferred from homology"/>
<dbReference type="Proteomes" id="UP000000639">
    <property type="component" value="Chromosome"/>
</dbReference>
<feature type="domain" description="Lipopolysaccharide assembly protein A" evidence="6">
    <location>
        <begin position="23"/>
        <end position="86"/>
    </location>
</feature>
<sequence length="95" mass="10924">MKRIITLIITILFFVVAALLGLKNQQLININYLLAQSEMRLSTLLAIIFLIGFITSGIISVLFYLKLKIKNRQLLKMNKKHSKELNELRALPVKD</sequence>
<dbReference type="RefSeq" id="WP_011771267.1">
    <property type="nucleotide sequence ID" value="NC_008709.1"/>
</dbReference>
<dbReference type="InterPro" id="IPR010445">
    <property type="entry name" value="LapA_dom"/>
</dbReference>
<keyword evidence="8" id="KW-1185">Reference proteome</keyword>
<evidence type="ECO:0000313" key="8">
    <source>
        <dbReference type="Proteomes" id="UP000000639"/>
    </source>
</evidence>
<dbReference type="eggNOG" id="COG3771">
    <property type="taxonomic scope" value="Bacteria"/>
</dbReference>
<name>A1SYZ8_PSYIN</name>
<feature type="transmembrane region" description="Helical" evidence="5">
    <location>
        <begin position="45"/>
        <end position="67"/>
    </location>
</feature>
<keyword evidence="5" id="KW-0997">Cell inner membrane</keyword>
<keyword evidence="4 5" id="KW-0472">Membrane</keyword>
<dbReference type="STRING" id="357804.Ping_3011"/>
<protein>
    <recommendedName>
        <fullName evidence="5">Probable lipopolysaccharide assembly protein A</fullName>
    </recommendedName>
</protein>
<dbReference type="GO" id="GO:0005886">
    <property type="term" value="C:plasma membrane"/>
    <property type="evidence" value="ECO:0007669"/>
    <property type="project" value="UniProtKB-SubCell"/>
</dbReference>
<dbReference type="GO" id="GO:0008653">
    <property type="term" value="P:lipopolysaccharide metabolic process"/>
    <property type="evidence" value="ECO:0007669"/>
    <property type="project" value="InterPro"/>
</dbReference>
<dbReference type="HOGENOM" id="CLU_160072_5_0_6"/>
<evidence type="ECO:0000256" key="5">
    <source>
        <dbReference type="HAMAP-Rule" id="MF_01948"/>
    </source>
</evidence>
<organism evidence="7 8">
    <name type="scientific">Psychromonas ingrahamii (strain DSM 17664 / CCUG 51855 / 37)</name>
    <dbReference type="NCBI Taxonomy" id="357804"/>
    <lineage>
        <taxon>Bacteria</taxon>
        <taxon>Pseudomonadati</taxon>
        <taxon>Pseudomonadota</taxon>
        <taxon>Gammaproteobacteria</taxon>
        <taxon>Alteromonadales</taxon>
        <taxon>Psychromonadaceae</taxon>
        <taxon>Psychromonas</taxon>
    </lineage>
</organism>
<evidence type="ECO:0000256" key="3">
    <source>
        <dbReference type="ARBA" id="ARBA00022989"/>
    </source>
</evidence>
<comment type="similarity">
    <text evidence="5">Belongs to the LapA family.</text>
</comment>
<evidence type="ECO:0000256" key="1">
    <source>
        <dbReference type="ARBA" id="ARBA00022475"/>
    </source>
</evidence>
<dbReference type="HAMAP" id="MF_01948">
    <property type="entry name" value="LPS_assembly_LapA"/>
    <property type="match status" value="1"/>
</dbReference>
<comment type="subcellular location">
    <subcellularLocation>
        <location evidence="5">Cell inner membrane</location>
        <topology evidence="5">Single-pass membrane protein</topology>
    </subcellularLocation>
</comment>
<dbReference type="KEGG" id="pin:Ping_3011"/>
<gene>
    <name evidence="5" type="primary">lapA</name>
    <name evidence="7" type="ordered locus">Ping_3011</name>
</gene>
<keyword evidence="2 5" id="KW-0812">Transmembrane</keyword>
<accession>A1SYZ8</accession>
<keyword evidence="1 5" id="KW-1003">Cell membrane</keyword>
<comment type="caution">
    <text evidence="5">Lacks conserved residue(s) required for the propagation of feature annotation.</text>
</comment>
<comment type="function">
    <text evidence="5">Involved in the assembly of lipopolysaccharide (LPS).</text>
</comment>
<dbReference type="EMBL" id="CP000510">
    <property type="protein sequence ID" value="ABM04713.1"/>
    <property type="molecule type" value="Genomic_DNA"/>
</dbReference>
<evidence type="ECO:0000256" key="2">
    <source>
        <dbReference type="ARBA" id="ARBA00022692"/>
    </source>
</evidence>
<keyword evidence="3 5" id="KW-1133">Transmembrane helix</keyword>
<dbReference type="AlphaFoldDB" id="A1SYZ8"/>
<dbReference type="OrthoDB" id="7064015at2"/>
<reference evidence="7 8" key="1">
    <citation type="submission" date="2007-01" db="EMBL/GenBank/DDBJ databases">
        <title>Complete sequence of Psychromonas ingrahamii 37.</title>
        <authorList>
            <consortium name="US DOE Joint Genome Institute"/>
            <person name="Copeland A."/>
            <person name="Lucas S."/>
            <person name="Lapidus A."/>
            <person name="Barry K."/>
            <person name="Detter J.C."/>
            <person name="Glavina del Rio T."/>
            <person name="Hammon N."/>
            <person name="Israni S."/>
            <person name="Dalin E."/>
            <person name="Tice H."/>
            <person name="Pitluck S."/>
            <person name="Thompson L.S."/>
            <person name="Brettin T."/>
            <person name="Bruce D."/>
            <person name="Han C."/>
            <person name="Tapia R."/>
            <person name="Schmutz J."/>
            <person name="Larimer F."/>
            <person name="Land M."/>
            <person name="Hauser L."/>
            <person name="Kyrpides N."/>
            <person name="Ivanova N."/>
            <person name="Staley J."/>
            <person name="Richardson P."/>
        </authorList>
    </citation>
    <scope>NUCLEOTIDE SEQUENCE [LARGE SCALE GENOMIC DNA]</scope>
    <source>
        <strain evidence="7 8">37</strain>
    </source>
</reference>
<evidence type="ECO:0000313" key="7">
    <source>
        <dbReference type="EMBL" id="ABM04713.1"/>
    </source>
</evidence>